<sequence>MTNYQKIDIFFQSLDSKMLKDVPAIISETATEYFKESFVTKSFDGKAWTPAKRNEKRGSLMVRTGALMGSIRPSLVSASKVTISAGSTKVPYAKVHNEGGEVILPPRSETFIRNRNKKGRFKKGTVSGQGFTLKESRFNMPKRQFMGHTQKLNNIIVQRIQSLLKEK</sequence>
<name>A0A1I5YU06_9BACT</name>
<gene>
    <name evidence="1" type="ORF">SAMN04515674_113154</name>
    <name evidence="2" type="ORF">SAMN04515674_12168</name>
</gene>
<dbReference type="AlphaFoldDB" id="A0A1I5YU06"/>
<accession>A0A1I5YU06</accession>
<evidence type="ECO:0000313" key="1">
    <source>
        <dbReference type="EMBL" id="SFQ27306.1"/>
    </source>
</evidence>
<dbReference type="RefSeq" id="WP_092018855.1">
    <property type="nucleotide sequence ID" value="NZ_FOXH01000013.1"/>
</dbReference>
<protein>
    <submittedName>
        <fullName evidence="2">Phage virion morphogenesis family protein</fullName>
    </submittedName>
</protein>
<dbReference type="InterPro" id="IPR006522">
    <property type="entry name" value="Phage_virion_morphogenesis"/>
</dbReference>
<proteinExistence type="predicted"/>
<dbReference type="EMBL" id="FOXH01000013">
    <property type="protein sequence ID" value="SFQ27306.1"/>
    <property type="molecule type" value="Genomic_DNA"/>
</dbReference>
<dbReference type="Proteomes" id="UP000199306">
    <property type="component" value="Unassembled WGS sequence"/>
</dbReference>
<dbReference type="Pfam" id="PF05069">
    <property type="entry name" value="Phage_tail_S"/>
    <property type="match status" value="1"/>
</dbReference>
<reference evidence="2 3" key="1">
    <citation type="submission" date="2016-10" db="EMBL/GenBank/DDBJ databases">
        <authorList>
            <person name="de Groot N.N."/>
        </authorList>
    </citation>
    <scope>NUCLEOTIDE SEQUENCE [LARGE SCALE GENOMIC DNA]</scope>
    <source>
        <strain evidence="2">E92</strain>
        <strain evidence="3">E92,LMG 26720,CCM 7988</strain>
    </source>
</reference>
<dbReference type="STRING" id="1079859.SAMN04515674_113154"/>
<dbReference type="EMBL" id="FOXH01000021">
    <property type="protein sequence ID" value="SFQ47662.1"/>
    <property type="molecule type" value="Genomic_DNA"/>
</dbReference>
<evidence type="ECO:0000313" key="2">
    <source>
        <dbReference type="EMBL" id="SFQ47662.1"/>
    </source>
</evidence>
<dbReference type="OrthoDB" id="840287at2"/>
<organism evidence="2 3">
    <name type="scientific">Pseudarcicella hirudinis</name>
    <dbReference type="NCBI Taxonomy" id="1079859"/>
    <lineage>
        <taxon>Bacteria</taxon>
        <taxon>Pseudomonadati</taxon>
        <taxon>Bacteroidota</taxon>
        <taxon>Cytophagia</taxon>
        <taxon>Cytophagales</taxon>
        <taxon>Flectobacillaceae</taxon>
        <taxon>Pseudarcicella</taxon>
    </lineage>
</organism>
<keyword evidence="3" id="KW-1185">Reference proteome</keyword>
<evidence type="ECO:0000313" key="3">
    <source>
        <dbReference type="Proteomes" id="UP000199306"/>
    </source>
</evidence>